<dbReference type="Proteomes" id="UP000030854">
    <property type="component" value="Unassembled WGS sequence"/>
</dbReference>
<organism evidence="5 6">
    <name type="scientific">Uncinula necator</name>
    <name type="common">Grape powdery mildew</name>
    <dbReference type="NCBI Taxonomy" id="52586"/>
    <lineage>
        <taxon>Eukaryota</taxon>
        <taxon>Fungi</taxon>
        <taxon>Dikarya</taxon>
        <taxon>Ascomycota</taxon>
        <taxon>Pezizomycotina</taxon>
        <taxon>Leotiomycetes</taxon>
        <taxon>Erysiphales</taxon>
        <taxon>Erysiphaceae</taxon>
        <taxon>Erysiphe</taxon>
    </lineage>
</organism>
<keyword evidence="1" id="KW-0175">Coiled coil</keyword>
<dbReference type="InterPro" id="IPR029191">
    <property type="entry name" value="Uds1"/>
</dbReference>
<dbReference type="OMA" id="IDDYEVM"/>
<keyword evidence="6" id="KW-1185">Reference proteome</keyword>
<evidence type="ECO:0000259" key="4">
    <source>
        <dbReference type="Pfam" id="PF25078"/>
    </source>
</evidence>
<feature type="domain" description="DUF7801" evidence="4">
    <location>
        <begin position="566"/>
        <end position="714"/>
    </location>
</feature>
<reference evidence="5 6" key="1">
    <citation type="journal article" date="2014" name="BMC Genomics">
        <title>Adaptive genomic structural variation in the grape powdery mildew pathogen, Erysiphe necator.</title>
        <authorList>
            <person name="Jones L."/>
            <person name="Riaz S."/>
            <person name="Morales-Cruz A."/>
            <person name="Amrine K.C."/>
            <person name="McGuire B."/>
            <person name="Gubler W.D."/>
            <person name="Walker M.A."/>
            <person name="Cantu D."/>
        </authorList>
    </citation>
    <scope>NUCLEOTIDE SEQUENCE [LARGE SCALE GENOMIC DNA]</scope>
    <source>
        <strain evidence="6">c</strain>
    </source>
</reference>
<dbReference type="HOGENOM" id="CLU_006409_0_0_1"/>
<feature type="compositionally biased region" description="Polar residues" evidence="2">
    <location>
        <begin position="1"/>
        <end position="11"/>
    </location>
</feature>
<sequence length="782" mass="90431">MISGSPANSQAPLLAPNPRIDSSPLDNSKQEIYTTKLHRKTNDNRSQDGNYFASAEERVNGLQEPSANLALKSYRKDIMSGIKDEKWWLIESKGSPQENSSIIDSNNPIQTLILLETALNDSKNYEILSPEEVEEMKIKCESITRQIKKTRQDLVIQSKYSDATDIVTKLYSSNSSTEVTPENLIVQRDDQVRQHEREFMESERRCEELAINLFRLEKELMITQGRILRHTSRILQLNYEDAQIVRKSTDKSEDTSKSTNKYNITQFIDDDLLFDERSLYRALEGLGGETVMTEMVSEQQVEMIKRTEQKLVALNHRIMKIIKKLNGETENKLELPPSSNDNKESLEILQIHLGFLEENITTIDFEQEKLKNQYNKIASQNKYLLDEKEKLQRQIQQYLDQKSISNSSREAQRNIKIDELPKRNEPQATNLNDIDNLREQVNSLNEKLVKVRQKEIFQKKLESEESSNYLREADKRIQLAEEKLLIAEERARSAEESSCVALTEIKNRDQRISRLEEQLQKSEINYAATYAELESKMDRLEIQIKSLENELASVVSAKAELDKVVKENETILESKDKETNQAQMDIARLQTELTIAKADLDIAYGSRAQRAAQMALNPIAQSEIDRLKSINDLQVSEIIALKENLADASARADENVKELRKELTETIEEYEKMTKASIEWEKEREQLEETIDNLREAKEKVEAQFSDEKVQWIGIRSPNAEALSPNTTTTTILKNEFKKMIRDIRAENAKVLKAEQFERRRLEEELRSFRKTRFSPNSLNSP</sequence>
<dbReference type="AlphaFoldDB" id="A0A0B1NY73"/>
<feature type="domain" description="Up-regulated during septation protein 1" evidence="3">
    <location>
        <begin position="114"/>
        <end position="237"/>
    </location>
</feature>
<dbReference type="SUPFAM" id="SSF57997">
    <property type="entry name" value="Tropomyosin"/>
    <property type="match status" value="1"/>
</dbReference>
<protein>
    <submittedName>
        <fullName evidence="5">Putative involucrin repeat protein</fullName>
    </submittedName>
</protein>
<evidence type="ECO:0000256" key="2">
    <source>
        <dbReference type="SAM" id="MobiDB-lite"/>
    </source>
</evidence>
<proteinExistence type="predicted"/>
<dbReference type="EMBL" id="JNVN01003021">
    <property type="protein sequence ID" value="KHJ31287.1"/>
    <property type="molecule type" value="Genomic_DNA"/>
</dbReference>
<evidence type="ECO:0000259" key="3">
    <source>
        <dbReference type="Pfam" id="PF15456"/>
    </source>
</evidence>
<gene>
    <name evidence="5" type="ORF">EV44_g5394</name>
</gene>
<feature type="coiled-coil region" evidence="1">
    <location>
        <begin position="427"/>
        <end position="592"/>
    </location>
</feature>
<feature type="coiled-coil region" evidence="1">
    <location>
        <begin position="192"/>
        <end position="219"/>
    </location>
</feature>
<dbReference type="Pfam" id="PF15456">
    <property type="entry name" value="Uds1"/>
    <property type="match status" value="1"/>
</dbReference>
<evidence type="ECO:0000256" key="1">
    <source>
        <dbReference type="SAM" id="Coils"/>
    </source>
</evidence>
<evidence type="ECO:0000313" key="6">
    <source>
        <dbReference type="Proteomes" id="UP000030854"/>
    </source>
</evidence>
<comment type="caution">
    <text evidence="5">The sequence shown here is derived from an EMBL/GenBank/DDBJ whole genome shotgun (WGS) entry which is preliminary data.</text>
</comment>
<name>A0A0B1NY73_UNCNE</name>
<dbReference type="InterPro" id="IPR056703">
    <property type="entry name" value="DUF7801"/>
</dbReference>
<accession>A0A0B1NY73</accession>
<feature type="coiled-coil region" evidence="1">
    <location>
        <begin position="374"/>
        <end position="401"/>
    </location>
</feature>
<feature type="coiled-coil region" evidence="1">
    <location>
        <begin position="642"/>
        <end position="711"/>
    </location>
</feature>
<dbReference type="Pfam" id="PF25078">
    <property type="entry name" value="DUF7801"/>
    <property type="match status" value="1"/>
</dbReference>
<evidence type="ECO:0000313" key="5">
    <source>
        <dbReference type="EMBL" id="KHJ31287.1"/>
    </source>
</evidence>
<feature type="region of interest" description="Disordered" evidence="2">
    <location>
        <begin position="1"/>
        <end position="27"/>
    </location>
</feature>